<dbReference type="AlphaFoldDB" id="A0A6J6A2T3"/>
<reference evidence="3" key="1">
    <citation type="submission" date="2020-05" db="EMBL/GenBank/DDBJ databases">
        <authorList>
            <person name="Chiriac C."/>
            <person name="Salcher M."/>
            <person name="Ghai R."/>
            <person name="Kavagutti S V."/>
        </authorList>
    </citation>
    <scope>NUCLEOTIDE SEQUENCE</scope>
</reference>
<dbReference type="EMBL" id="CAESAO010000214">
    <property type="protein sequence ID" value="CAB4347367.1"/>
    <property type="molecule type" value="Genomic_DNA"/>
</dbReference>
<keyword evidence="1" id="KW-0328">Glycosyltransferase</keyword>
<evidence type="ECO:0000313" key="3">
    <source>
        <dbReference type="EMBL" id="CAB4347367.1"/>
    </source>
</evidence>
<dbReference type="CDD" id="cd03801">
    <property type="entry name" value="GT4_PimA-like"/>
    <property type="match status" value="1"/>
</dbReference>
<protein>
    <submittedName>
        <fullName evidence="3">Unannotated protein</fullName>
    </submittedName>
</protein>
<dbReference type="GO" id="GO:0016757">
    <property type="term" value="F:glycosyltransferase activity"/>
    <property type="evidence" value="ECO:0007669"/>
    <property type="project" value="UniProtKB-KW"/>
</dbReference>
<proteinExistence type="predicted"/>
<accession>A0A6J6A2T3</accession>
<name>A0A6J6A2T3_9ZZZZ</name>
<evidence type="ECO:0000256" key="1">
    <source>
        <dbReference type="ARBA" id="ARBA00022676"/>
    </source>
</evidence>
<gene>
    <name evidence="3" type="ORF">UFOPK3522_01664</name>
</gene>
<sequence length="357" mass="36889">MTKPVLLVTNQVPPDRAGALAELNKAEGIKLAIYDGKQHHGSAGLEDPGVPFIRSSQKGIYRLAASGRYRAVIATSAGRVALPASYLGARRAGVPFIYWTGIWHQIATPAHLAAAPLVRWIESHADAVIAYGPHVAAYVEGHGAKNVHVAPQPVDVQFWGQPGRAAAWRQQLGEPSLVVGIAGRSGVDKGVGVAVKAWQRCGLAAQGGMLAIAGDYDGSHADQPSVRSLGKLIAGQMRDLYAAADIWLVPSLATRAFREPWGLVVNEAMLQGTAVISSDAVGAAAGGLVRDGQTGLIVEAGDEAALAAAIQSLERDAALREKLAAAGAEAAASYDYTAWAAGCSAALESVSAGRSAC</sequence>
<dbReference type="Pfam" id="PF13692">
    <property type="entry name" value="Glyco_trans_1_4"/>
    <property type="match status" value="1"/>
</dbReference>
<organism evidence="3">
    <name type="scientific">freshwater metagenome</name>
    <dbReference type="NCBI Taxonomy" id="449393"/>
    <lineage>
        <taxon>unclassified sequences</taxon>
        <taxon>metagenomes</taxon>
        <taxon>ecological metagenomes</taxon>
    </lineage>
</organism>
<evidence type="ECO:0000256" key="2">
    <source>
        <dbReference type="ARBA" id="ARBA00022679"/>
    </source>
</evidence>
<keyword evidence="2" id="KW-0808">Transferase</keyword>
<dbReference type="PANTHER" id="PTHR12526">
    <property type="entry name" value="GLYCOSYLTRANSFERASE"/>
    <property type="match status" value="1"/>
</dbReference>
<dbReference type="PANTHER" id="PTHR12526:SF510">
    <property type="entry name" value="D-INOSITOL 3-PHOSPHATE GLYCOSYLTRANSFERASE"/>
    <property type="match status" value="1"/>
</dbReference>
<dbReference type="SUPFAM" id="SSF53756">
    <property type="entry name" value="UDP-Glycosyltransferase/glycogen phosphorylase"/>
    <property type="match status" value="1"/>
</dbReference>
<dbReference type="Gene3D" id="3.40.50.2000">
    <property type="entry name" value="Glycogen Phosphorylase B"/>
    <property type="match status" value="2"/>
</dbReference>